<dbReference type="Gene3D" id="1.20.120.1200">
    <property type="entry name" value="NADH-ubiquinone/plastoquinone oxidoreductase chain 6, subunit NuoJ"/>
    <property type="match status" value="1"/>
</dbReference>
<dbReference type="EC" id="7.1.1.-" evidence="2"/>
<dbReference type="Pfam" id="PF00499">
    <property type="entry name" value="Oxidored_q3"/>
    <property type="match status" value="1"/>
</dbReference>
<feature type="transmembrane region" description="Helical" evidence="2">
    <location>
        <begin position="96"/>
        <end position="114"/>
    </location>
</feature>
<keyword evidence="2" id="KW-0812">Transmembrane</keyword>
<dbReference type="EMBL" id="CP023004">
    <property type="protein sequence ID" value="AWI08575.1"/>
    <property type="molecule type" value="Genomic_DNA"/>
</dbReference>
<evidence type="ECO:0000256" key="2">
    <source>
        <dbReference type="RuleBase" id="RU004429"/>
    </source>
</evidence>
<dbReference type="InterPro" id="IPR042106">
    <property type="entry name" value="Nuo/plastoQ_OxRdtase_6_NuoJ"/>
</dbReference>
<dbReference type="RefSeq" id="WP_108824383.1">
    <property type="nucleotide sequence ID" value="NZ_CP023004.1"/>
</dbReference>
<dbReference type="GO" id="GO:0005886">
    <property type="term" value="C:plasma membrane"/>
    <property type="evidence" value="ECO:0007669"/>
    <property type="project" value="UniProtKB-SubCell"/>
</dbReference>
<keyword evidence="4" id="KW-1185">Reference proteome</keyword>
<dbReference type="InterPro" id="IPR001457">
    <property type="entry name" value="NADH_UbQ/plastoQ_OxRdtase_su6"/>
</dbReference>
<evidence type="ECO:0000313" key="3">
    <source>
        <dbReference type="EMBL" id="AWI08575.1"/>
    </source>
</evidence>
<reference evidence="3 4" key="1">
    <citation type="journal article" date="2018" name="Syst. Appl. Microbiol.">
        <title>Ereboglobus luteus gen. nov. sp. nov. from cockroach guts, and new insights into the oxygen relationship of the genera Opitutus and Didymococcus (Verrucomicrobia: Opitutaceae).</title>
        <authorList>
            <person name="Tegtmeier D."/>
            <person name="Belitz A."/>
            <person name="Radek R."/>
            <person name="Heimerl T."/>
            <person name="Brune A."/>
        </authorList>
    </citation>
    <scope>NUCLEOTIDE SEQUENCE [LARGE SCALE GENOMIC DNA]</scope>
    <source>
        <strain evidence="3 4">Ho45</strain>
    </source>
</reference>
<dbReference type="PANTHER" id="PTHR33269:SF17">
    <property type="entry name" value="NADH-UBIQUINONE OXIDOREDUCTASE CHAIN 6"/>
    <property type="match status" value="1"/>
</dbReference>
<name>A0A2U8E1B4_9BACT</name>
<comment type="catalytic activity">
    <reaction evidence="2">
        <text>a quinone + NADH + 5 H(+)(in) = a quinol + NAD(+) + 4 H(+)(out)</text>
        <dbReference type="Rhea" id="RHEA:57888"/>
        <dbReference type="ChEBI" id="CHEBI:15378"/>
        <dbReference type="ChEBI" id="CHEBI:24646"/>
        <dbReference type="ChEBI" id="CHEBI:57540"/>
        <dbReference type="ChEBI" id="CHEBI:57945"/>
        <dbReference type="ChEBI" id="CHEBI:132124"/>
    </reaction>
</comment>
<comment type="subcellular location">
    <subcellularLocation>
        <location evidence="2">Cell membrane</location>
        <topology evidence="2">Multi-pass membrane protein</topology>
    </subcellularLocation>
</comment>
<keyword evidence="2" id="KW-0520">NAD</keyword>
<keyword evidence="2" id="KW-1133">Transmembrane helix</keyword>
<dbReference type="Proteomes" id="UP000244896">
    <property type="component" value="Chromosome"/>
</dbReference>
<feature type="transmembrane region" description="Helical" evidence="2">
    <location>
        <begin position="6"/>
        <end position="25"/>
    </location>
</feature>
<feature type="transmembrane region" description="Helical" evidence="2">
    <location>
        <begin position="55"/>
        <end position="76"/>
    </location>
</feature>
<organism evidence="3 4">
    <name type="scientific">Ereboglobus luteus</name>
    <dbReference type="NCBI Taxonomy" id="1796921"/>
    <lineage>
        <taxon>Bacteria</taxon>
        <taxon>Pseudomonadati</taxon>
        <taxon>Verrucomicrobiota</taxon>
        <taxon>Opitutia</taxon>
        <taxon>Opitutales</taxon>
        <taxon>Opitutaceae</taxon>
        <taxon>Ereboglobus</taxon>
    </lineage>
</organism>
<dbReference type="OrthoDB" id="197531at2"/>
<proteinExistence type="inferred from homology"/>
<feature type="transmembrane region" description="Helical" evidence="2">
    <location>
        <begin position="143"/>
        <end position="165"/>
    </location>
</feature>
<feature type="transmembrane region" description="Helical" evidence="2">
    <location>
        <begin position="32"/>
        <end position="49"/>
    </location>
</feature>
<comment type="function">
    <text evidence="2">NDH-1 shuttles electrons from NADH, via FMN and iron-sulfur (Fe-S) centers, to quinones in the respiratory chain. Couples the redox reaction to proton translocation (for every two electrons transferred, four hydrogen ions are translocated across the cytoplasmic membrane), and thus conserves the redox energy in a proton gradient.</text>
</comment>
<accession>A0A2U8E1B4</accession>
<dbReference type="GO" id="GO:0008137">
    <property type="term" value="F:NADH dehydrogenase (ubiquinone) activity"/>
    <property type="evidence" value="ECO:0007669"/>
    <property type="project" value="UniProtKB-UniRule"/>
</dbReference>
<evidence type="ECO:0000256" key="1">
    <source>
        <dbReference type="ARBA" id="ARBA00005698"/>
    </source>
</evidence>
<gene>
    <name evidence="3" type="ORF">CKA38_04285</name>
</gene>
<protein>
    <recommendedName>
        <fullName evidence="2">NADH-quinone oxidoreductase subunit J</fullName>
        <ecNumber evidence="2">7.1.1.-</ecNumber>
    </recommendedName>
</protein>
<sequence length="176" mass="18230">MSLSLLIFILIAIATLGSAAVALALKNIIRAALLLVVSWIGIASFYLWADAQFVAFAQVLVYVGAISMIVLFGVVLTRRAPVSVVDTTVTPSMRAVAGVASAGLVALAVVWGILGTELPQTSSRAAAPVVDMRAIGLELMGQYAAAILIVGALLTVALLGSVVVASHEEKLMKNEE</sequence>
<comment type="similarity">
    <text evidence="1 2">Belongs to the complex I subunit 6 family.</text>
</comment>
<dbReference type="KEGG" id="elut:CKA38_04285"/>
<dbReference type="AlphaFoldDB" id="A0A2U8E1B4"/>
<evidence type="ECO:0000313" key="4">
    <source>
        <dbReference type="Proteomes" id="UP000244896"/>
    </source>
</evidence>
<keyword evidence="2" id="KW-1003">Cell membrane</keyword>
<keyword evidence="2" id="KW-0472">Membrane</keyword>
<dbReference type="GO" id="GO:0048038">
    <property type="term" value="F:quinone binding"/>
    <property type="evidence" value="ECO:0007669"/>
    <property type="project" value="UniProtKB-UniRule"/>
</dbReference>
<keyword evidence="2" id="KW-0874">Quinone</keyword>
<dbReference type="PANTHER" id="PTHR33269">
    <property type="entry name" value="NADH-UBIQUINONE OXIDOREDUCTASE CHAIN 6"/>
    <property type="match status" value="1"/>
</dbReference>